<keyword evidence="1" id="KW-1133">Transmembrane helix</keyword>
<protein>
    <submittedName>
        <fullName evidence="2">Uncharacterized protein</fullName>
    </submittedName>
</protein>
<dbReference type="SUPFAM" id="SSF48264">
    <property type="entry name" value="Cytochrome P450"/>
    <property type="match status" value="1"/>
</dbReference>
<accession>A0A6G1K4R5</accession>
<gene>
    <name evidence="2" type="ORF">K504DRAFT_383196</name>
</gene>
<proteinExistence type="predicted"/>
<dbReference type="GO" id="GO:0005506">
    <property type="term" value="F:iron ion binding"/>
    <property type="evidence" value="ECO:0007669"/>
    <property type="project" value="InterPro"/>
</dbReference>
<dbReference type="OrthoDB" id="3945418at2759"/>
<evidence type="ECO:0000313" key="2">
    <source>
        <dbReference type="EMBL" id="KAF2707879.1"/>
    </source>
</evidence>
<dbReference type="GO" id="GO:0016705">
    <property type="term" value="F:oxidoreductase activity, acting on paired donors, with incorporation or reduction of molecular oxygen"/>
    <property type="evidence" value="ECO:0007669"/>
    <property type="project" value="InterPro"/>
</dbReference>
<dbReference type="Proteomes" id="UP000799428">
    <property type="component" value="Unassembled WGS sequence"/>
</dbReference>
<feature type="non-terminal residue" evidence="2">
    <location>
        <position position="1"/>
    </location>
</feature>
<feature type="transmembrane region" description="Helical" evidence="1">
    <location>
        <begin position="64"/>
        <end position="84"/>
    </location>
</feature>
<organism evidence="2 3">
    <name type="scientific">Pleomassaria siparia CBS 279.74</name>
    <dbReference type="NCBI Taxonomy" id="1314801"/>
    <lineage>
        <taxon>Eukaryota</taxon>
        <taxon>Fungi</taxon>
        <taxon>Dikarya</taxon>
        <taxon>Ascomycota</taxon>
        <taxon>Pezizomycotina</taxon>
        <taxon>Dothideomycetes</taxon>
        <taxon>Pleosporomycetidae</taxon>
        <taxon>Pleosporales</taxon>
        <taxon>Pleomassariaceae</taxon>
        <taxon>Pleomassaria</taxon>
    </lineage>
</organism>
<dbReference type="AlphaFoldDB" id="A0A6G1K4R5"/>
<evidence type="ECO:0000256" key="1">
    <source>
        <dbReference type="SAM" id="Phobius"/>
    </source>
</evidence>
<dbReference type="EMBL" id="MU005773">
    <property type="protein sequence ID" value="KAF2707879.1"/>
    <property type="molecule type" value="Genomic_DNA"/>
</dbReference>
<reference evidence="2" key="1">
    <citation type="journal article" date="2020" name="Stud. Mycol.">
        <title>101 Dothideomycetes genomes: a test case for predicting lifestyles and emergence of pathogens.</title>
        <authorList>
            <person name="Haridas S."/>
            <person name="Albert R."/>
            <person name="Binder M."/>
            <person name="Bloem J."/>
            <person name="Labutti K."/>
            <person name="Salamov A."/>
            <person name="Andreopoulos B."/>
            <person name="Baker S."/>
            <person name="Barry K."/>
            <person name="Bills G."/>
            <person name="Bluhm B."/>
            <person name="Cannon C."/>
            <person name="Castanera R."/>
            <person name="Culley D."/>
            <person name="Daum C."/>
            <person name="Ezra D."/>
            <person name="Gonzalez J."/>
            <person name="Henrissat B."/>
            <person name="Kuo A."/>
            <person name="Liang C."/>
            <person name="Lipzen A."/>
            <person name="Lutzoni F."/>
            <person name="Magnuson J."/>
            <person name="Mondo S."/>
            <person name="Nolan M."/>
            <person name="Ohm R."/>
            <person name="Pangilinan J."/>
            <person name="Park H.-J."/>
            <person name="Ramirez L."/>
            <person name="Alfaro M."/>
            <person name="Sun H."/>
            <person name="Tritt A."/>
            <person name="Yoshinaga Y."/>
            <person name="Zwiers L.-H."/>
            <person name="Turgeon B."/>
            <person name="Goodwin S."/>
            <person name="Spatafora J."/>
            <person name="Crous P."/>
            <person name="Grigoriev I."/>
        </authorList>
    </citation>
    <scope>NUCLEOTIDE SEQUENCE</scope>
    <source>
        <strain evidence="2">CBS 279.74</strain>
    </source>
</reference>
<dbReference type="GO" id="GO:0020037">
    <property type="term" value="F:heme binding"/>
    <property type="evidence" value="ECO:0007669"/>
    <property type="project" value="InterPro"/>
</dbReference>
<keyword evidence="1" id="KW-0812">Transmembrane</keyword>
<dbReference type="GO" id="GO:0004497">
    <property type="term" value="F:monooxygenase activity"/>
    <property type="evidence" value="ECO:0007669"/>
    <property type="project" value="InterPro"/>
</dbReference>
<sequence length="85" mass="9084">QQSAIRGNGSGTAIEDSKTNKTLLKYFGGLVDKRSQKPKADLISKLVTAQVLPGNIDRADAVQISFWMLVAGNITMVSLISFGAM</sequence>
<keyword evidence="3" id="KW-1185">Reference proteome</keyword>
<dbReference type="Gene3D" id="1.10.630.10">
    <property type="entry name" value="Cytochrome P450"/>
    <property type="match status" value="1"/>
</dbReference>
<evidence type="ECO:0000313" key="3">
    <source>
        <dbReference type="Proteomes" id="UP000799428"/>
    </source>
</evidence>
<name>A0A6G1K4R5_9PLEO</name>
<dbReference type="InterPro" id="IPR036396">
    <property type="entry name" value="Cyt_P450_sf"/>
</dbReference>
<keyword evidence="1" id="KW-0472">Membrane</keyword>